<gene>
    <name evidence="3" type="ORF">GCM10007852_20220</name>
</gene>
<protein>
    <recommendedName>
        <fullName evidence="2">DUF4426 domain-containing protein</fullName>
    </recommendedName>
</protein>
<dbReference type="InterPro" id="IPR025218">
    <property type="entry name" value="DUF4426"/>
</dbReference>
<dbReference type="RefSeq" id="WP_284217414.1">
    <property type="nucleotide sequence ID" value="NZ_BSOT01000005.1"/>
</dbReference>
<comment type="caution">
    <text evidence="3">The sequence shown here is derived from an EMBL/GenBank/DDBJ whole genome shotgun (WGS) entry which is preliminary data.</text>
</comment>
<dbReference type="Pfam" id="PF14467">
    <property type="entry name" value="DUF4426"/>
    <property type="match status" value="1"/>
</dbReference>
<keyword evidence="4" id="KW-1185">Reference proteome</keyword>
<evidence type="ECO:0000313" key="3">
    <source>
        <dbReference type="EMBL" id="GLR71114.1"/>
    </source>
</evidence>
<dbReference type="EMBL" id="BSOT01000005">
    <property type="protein sequence ID" value="GLR71114.1"/>
    <property type="molecule type" value="Genomic_DNA"/>
</dbReference>
<sequence length="144" mass="16256">MCKQLYKATIMFGVLFVLAFPSAAEQKKVLGAWDVHYIAIPSTFLSPEVAKKNGIIRSKYNALLNISILDKTTKKAQSVSVRGNARNLIGTTKQLAFKQVKEGKAIYYLSTVNFSDQETLRFTIDIQLGNEIQQLKFQQKMYAE</sequence>
<evidence type="ECO:0000256" key="1">
    <source>
        <dbReference type="SAM" id="SignalP"/>
    </source>
</evidence>
<reference evidence="3" key="2">
    <citation type="submission" date="2023-01" db="EMBL/GenBank/DDBJ databases">
        <title>Draft genome sequence of Agaribacter marinus strain NBRC 110023.</title>
        <authorList>
            <person name="Sun Q."/>
            <person name="Mori K."/>
        </authorList>
    </citation>
    <scope>NUCLEOTIDE SEQUENCE</scope>
    <source>
        <strain evidence="3">NBRC 110023</strain>
    </source>
</reference>
<feature type="chain" id="PRO_5041449637" description="DUF4426 domain-containing protein" evidence="1">
    <location>
        <begin position="20"/>
        <end position="144"/>
    </location>
</feature>
<feature type="domain" description="DUF4426" evidence="2">
    <location>
        <begin position="28"/>
        <end position="144"/>
    </location>
</feature>
<evidence type="ECO:0000259" key="2">
    <source>
        <dbReference type="Pfam" id="PF14467"/>
    </source>
</evidence>
<name>A0AA37SYX3_9ALTE</name>
<proteinExistence type="predicted"/>
<dbReference type="Gene3D" id="2.60.40.3340">
    <property type="entry name" value="Domain of unknown function DUF4426"/>
    <property type="match status" value="1"/>
</dbReference>
<keyword evidence="1" id="KW-0732">Signal</keyword>
<evidence type="ECO:0000313" key="4">
    <source>
        <dbReference type="Proteomes" id="UP001156601"/>
    </source>
</evidence>
<dbReference type="Proteomes" id="UP001156601">
    <property type="component" value="Unassembled WGS sequence"/>
</dbReference>
<organism evidence="3 4">
    <name type="scientific">Agaribacter marinus</name>
    <dbReference type="NCBI Taxonomy" id="1431249"/>
    <lineage>
        <taxon>Bacteria</taxon>
        <taxon>Pseudomonadati</taxon>
        <taxon>Pseudomonadota</taxon>
        <taxon>Gammaproteobacteria</taxon>
        <taxon>Alteromonadales</taxon>
        <taxon>Alteromonadaceae</taxon>
        <taxon>Agaribacter</taxon>
    </lineage>
</organism>
<feature type="signal peptide" evidence="1">
    <location>
        <begin position="1"/>
        <end position="19"/>
    </location>
</feature>
<accession>A0AA37SYX3</accession>
<reference evidence="3" key="1">
    <citation type="journal article" date="2014" name="Int. J. Syst. Evol. Microbiol.">
        <title>Complete genome sequence of Corynebacterium casei LMG S-19264T (=DSM 44701T), isolated from a smear-ripened cheese.</title>
        <authorList>
            <consortium name="US DOE Joint Genome Institute (JGI-PGF)"/>
            <person name="Walter F."/>
            <person name="Albersmeier A."/>
            <person name="Kalinowski J."/>
            <person name="Ruckert C."/>
        </authorList>
    </citation>
    <scope>NUCLEOTIDE SEQUENCE</scope>
    <source>
        <strain evidence="3">NBRC 110023</strain>
    </source>
</reference>
<dbReference type="AlphaFoldDB" id="A0AA37SYX3"/>